<dbReference type="PANTHER" id="PTHR21180">
    <property type="entry name" value="ENDONUCLEASE/EXONUCLEASE/PHOSPHATASE FAMILY DOMAIN-CONTAINING PROTEIN 1"/>
    <property type="match status" value="1"/>
</dbReference>
<organism evidence="4 5">
    <name type="scientific">Sediminivirga luteola</name>
    <dbReference type="NCBI Taxonomy" id="1774748"/>
    <lineage>
        <taxon>Bacteria</taxon>
        <taxon>Bacillati</taxon>
        <taxon>Actinomycetota</taxon>
        <taxon>Actinomycetes</taxon>
        <taxon>Micrococcales</taxon>
        <taxon>Brevibacteriaceae</taxon>
        <taxon>Sediminivirga</taxon>
    </lineage>
</organism>
<feature type="compositionally biased region" description="Basic and acidic residues" evidence="1">
    <location>
        <begin position="22"/>
        <end position="39"/>
    </location>
</feature>
<feature type="domain" description="Helix-hairpin-helix DNA-binding motif class 1" evidence="3">
    <location>
        <begin position="301"/>
        <end position="320"/>
    </location>
</feature>
<feature type="compositionally biased region" description="Basic and acidic residues" evidence="1">
    <location>
        <begin position="239"/>
        <end position="251"/>
    </location>
</feature>
<dbReference type="GO" id="GO:0015628">
    <property type="term" value="P:protein secretion by the type II secretion system"/>
    <property type="evidence" value="ECO:0007669"/>
    <property type="project" value="TreeGrafter"/>
</dbReference>
<dbReference type="SMART" id="SM00278">
    <property type="entry name" value="HhH1"/>
    <property type="match status" value="2"/>
</dbReference>
<keyword evidence="2" id="KW-0472">Membrane</keyword>
<dbReference type="GO" id="GO:0003677">
    <property type="term" value="F:DNA binding"/>
    <property type="evidence" value="ECO:0007669"/>
    <property type="project" value="InterPro"/>
</dbReference>
<accession>A0A8J2XKW9</accession>
<comment type="caution">
    <text evidence="4">The sequence shown here is derived from an EMBL/GenBank/DDBJ whole genome shotgun (WGS) entry which is preliminary data.</text>
</comment>
<evidence type="ECO:0000313" key="5">
    <source>
        <dbReference type="Proteomes" id="UP000616114"/>
    </source>
</evidence>
<sequence length="323" mass="32591">MDHTSSARRPARRGHPGAGDSPQERIARVLAGERPRRMPQDGTVPGTTGGSSGLEGAHGPAAPGGIGGTGRPGRYGGWVPDGTRSPEPAASQAIDDDAGPEDDEAEETPALRPRVLIGVAAALGVLVLALLGTVVYLMLFRPAPEVLPLPAPAQGTAEVQDDPAGQEAGGRQDGHGGAAAVLVVHVAGAVEDPRLVELPSGARVAEAIEAAGGLREDADPAGVNLAREVVDGEQILVPSRDEDGSAGEERQGTAGTGGAAGTVNINTADETALQQLPGVGPSTAAKIVAHRQEHGPFRTVDDLQDVSGIGPKTVEDLRALATV</sequence>
<feature type="transmembrane region" description="Helical" evidence="2">
    <location>
        <begin position="115"/>
        <end position="139"/>
    </location>
</feature>
<evidence type="ECO:0000313" key="4">
    <source>
        <dbReference type="EMBL" id="GGA17312.1"/>
    </source>
</evidence>
<dbReference type="Gene3D" id="3.10.560.10">
    <property type="entry name" value="Outer membrane lipoprotein wza domain like"/>
    <property type="match status" value="1"/>
</dbReference>
<reference evidence="4" key="1">
    <citation type="journal article" date="2014" name="Int. J. Syst. Evol. Microbiol.">
        <title>Complete genome sequence of Corynebacterium casei LMG S-19264T (=DSM 44701T), isolated from a smear-ripened cheese.</title>
        <authorList>
            <consortium name="US DOE Joint Genome Institute (JGI-PGF)"/>
            <person name="Walter F."/>
            <person name="Albersmeier A."/>
            <person name="Kalinowski J."/>
            <person name="Ruckert C."/>
        </authorList>
    </citation>
    <scope>NUCLEOTIDE SEQUENCE</scope>
    <source>
        <strain evidence="4">CGMCC 1.12785</strain>
    </source>
</reference>
<keyword evidence="5" id="KW-1185">Reference proteome</keyword>
<keyword evidence="2" id="KW-1133">Transmembrane helix</keyword>
<dbReference type="GO" id="GO:0015627">
    <property type="term" value="C:type II protein secretion system complex"/>
    <property type="evidence" value="ECO:0007669"/>
    <property type="project" value="TreeGrafter"/>
</dbReference>
<evidence type="ECO:0000256" key="1">
    <source>
        <dbReference type="SAM" id="MobiDB-lite"/>
    </source>
</evidence>
<dbReference type="InterPro" id="IPR010994">
    <property type="entry name" value="RuvA_2-like"/>
</dbReference>
<evidence type="ECO:0000259" key="3">
    <source>
        <dbReference type="SMART" id="SM00278"/>
    </source>
</evidence>
<feature type="region of interest" description="Disordered" evidence="1">
    <location>
        <begin position="1"/>
        <end position="109"/>
    </location>
</feature>
<dbReference type="GO" id="GO:0006281">
    <property type="term" value="P:DNA repair"/>
    <property type="evidence" value="ECO:0007669"/>
    <property type="project" value="InterPro"/>
</dbReference>
<dbReference type="InterPro" id="IPR004509">
    <property type="entry name" value="Competence_ComEA_HhH"/>
</dbReference>
<dbReference type="InterPro" id="IPR003583">
    <property type="entry name" value="Hlx-hairpin-Hlx_DNA-bd_motif"/>
</dbReference>
<gene>
    <name evidence="4" type="ORF">GCM10011333_20510</name>
</gene>
<dbReference type="PANTHER" id="PTHR21180:SF32">
    <property type="entry name" value="ENDONUCLEASE_EXONUCLEASE_PHOSPHATASE FAMILY DOMAIN-CONTAINING PROTEIN 1"/>
    <property type="match status" value="1"/>
</dbReference>
<protein>
    <recommendedName>
        <fullName evidence="3">Helix-hairpin-helix DNA-binding motif class 1 domain-containing protein</fullName>
    </recommendedName>
</protein>
<dbReference type="NCBIfam" id="TIGR00426">
    <property type="entry name" value="competence protein ComEA helix-hairpin-helix repeat region"/>
    <property type="match status" value="1"/>
</dbReference>
<keyword evidence="2" id="KW-0812">Transmembrane</keyword>
<dbReference type="EMBL" id="BMFY01000008">
    <property type="protein sequence ID" value="GGA17312.1"/>
    <property type="molecule type" value="Genomic_DNA"/>
</dbReference>
<dbReference type="Gene3D" id="1.10.150.320">
    <property type="entry name" value="Photosystem II 12 kDa extrinsic protein"/>
    <property type="match status" value="1"/>
</dbReference>
<feature type="region of interest" description="Disordered" evidence="1">
    <location>
        <begin position="238"/>
        <end position="262"/>
    </location>
</feature>
<dbReference type="InterPro" id="IPR019554">
    <property type="entry name" value="Soluble_ligand-bd"/>
</dbReference>
<feature type="compositionally biased region" description="Acidic residues" evidence="1">
    <location>
        <begin position="94"/>
        <end position="107"/>
    </location>
</feature>
<dbReference type="SUPFAM" id="SSF47781">
    <property type="entry name" value="RuvA domain 2-like"/>
    <property type="match status" value="1"/>
</dbReference>
<reference evidence="4" key="2">
    <citation type="submission" date="2020-09" db="EMBL/GenBank/DDBJ databases">
        <authorList>
            <person name="Sun Q."/>
            <person name="Zhou Y."/>
        </authorList>
    </citation>
    <scope>NUCLEOTIDE SEQUENCE</scope>
    <source>
        <strain evidence="4">CGMCC 1.12785</strain>
    </source>
</reference>
<dbReference type="Pfam" id="PF12836">
    <property type="entry name" value="HHH_3"/>
    <property type="match status" value="1"/>
</dbReference>
<feature type="compositionally biased region" description="Gly residues" evidence="1">
    <location>
        <begin position="62"/>
        <end position="76"/>
    </location>
</feature>
<dbReference type="RefSeq" id="WP_188550794.1">
    <property type="nucleotide sequence ID" value="NZ_BMFY01000008.1"/>
</dbReference>
<dbReference type="InterPro" id="IPR051675">
    <property type="entry name" value="Endo/Exo/Phosphatase_dom_1"/>
</dbReference>
<dbReference type="Proteomes" id="UP000616114">
    <property type="component" value="Unassembled WGS sequence"/>
</dbReference>
<dbReference type="Pfam" id="PF10531">
    <property type="entry name" value="SLBB"/>
    <property type="match status" value="1"/>
</dbReference>
<name>A0A8J2XKW9_9MICO</name>
<evidence type="ECO:0000256" key="2">
    <source>
        <dbReference type="SAM" id="Phobius"/>
    </source>
</evidence>
<feature type="domain" description="Helix-hairpin-helix DNA-binding motif class 1" evidence="3">
    <location>
        <begin position="271"/>
        <end position="290"/>
    </location>
</feature>
<feature type="region of interest" description="Disordered" evidence="1">
    <location>
        <begin position="153"/>
        <end position="175"/>
    </location>
</feature>
<dbReference type="AlphaFoldDB" id="A0A8J2XKW9"/>
<proteinExistence type="predicted"/>